<protein>
    <recommendedName>
        <fullName evidence="5">fructokinase</fullName>
        <ecNumber evidence="5">2.7.1.4</ecNumber>
    </recommendedName>
</protein>
<keyword evidence="2" id="KW-0479">Metal-binding</keyword>
<evidence type="ECO:0000256" key="2">
    <source>
        <dbReference type="ARBA" id="ARBA00022723"/>
    </source>
</evidence>
<keyword evidence="7" id="KW-0418">Kinase</keyword>
<proteinExistence type="predicted"/>
<dbReference type="InterPro" id="IPR043129">
    <property type="entry name" value="ATPase_NBD"/>
</dbReference>
<dbReference type="CDD" id="cd24067">
    <property type="entry name" value="ASKHA_NBD_ROK_BsFRK-like"/>
    <property type="match status" value="1"/>
</dbReference>
<evidence type="ECO:0000256" key="1">
    <source>
        <dbReference type="ARBA" id="ARBA00001946"/>
    </source>
</evidence>
<organism evidence="7 8">
    <name type="scientific">Erythrobacter dokdonensis DSW-74</name>
    <dbReference type="NCBI Taxonomy" id="1300349"/>
    <lineage>
        <taxon>Bacteria</taxon>
        <taxon>Pseudomonadati</taxon>
        <taxon>Pseudomonadota</taxon>
        <taxon>Alphaproteobacteria</taxon>
        <taxon>Sphingomonadales</taxon>
        <taxon>Erythrobacteraceae</taxon>
        <taxon>Erythrobacter/Porphyrobacter group</taxon>
        <taxon>Erythrobacter</taxon>
    </lineage>
</organism>
<comment type="caution">
    <text evidence="7">The sequence shown here is derived from an EMBL/GenBank/DDBJ whole genome shotgun (WGS) entry which is preliminary data.</text>
</comment>
<dbReference type="PROSITE" id="PS01125">
    <property type="entry name" value="ROK"/>
    <property type="match status" value="1"/>
</dbReference>
<dbReference type="PANTHER" id="PTHR42742">
    <property type="entry name" value="TRANSCRIPTIONAL REPRESSOR MPRA"/>
    <property type="match status" value="1"/>
</dbReference>
<dbReference type="PATRIC" id="fig|1300349.4.peg.1189"/>
<dbReference type="GO" id="GO:0008865">
    <property type="term" value="F:fructokinase activity"/>
    <property type="evidence" value="ECO:0007669"/>
    <property type="project" value="UniProtKB-EC"/>
</dbReference>
<evidence type="ECO:0000256" key="3">
    <source>
        <dbReference type="ARBA" id="ARBA00022833"/>
    </source>
</evidence>
<name>A0A1A7BKQ4_9SPHN</name>
<evidence type="ECO:0000313" key="8">
    <source>
        <dbReference type="Proteomes" id="UP000092484"/>
    </source>
</evidence>
<evidence type="ECO:0000256" key="4">
    <source>
        <dbReference type="ARBA" id="ARBA00022842"/>
    </source>
</evidence>
<dbReference type="SUPFAM" id="SSF53067">
    <property type="entry name" value="Actin-like ATPase domain"/>
    <property type="match status" value="1"/>
</dbReference>
<dbReference type="Pfam" id="PF00480">
    <property type="entry name" value="ROK"/>
    <property type="match status" value="1"/>
</dbReference>
<keyword evidence="4" id="KW-0460">Magnesium</keyword>
<dbReference type="PANTHER" id="PTHR42742:SF3">
    <property type="entry name" value="FRUCTOKINASE"/>
    <property type="match status" value="1"/>
</dbReference>
<dbReference type="EC" id="2.7.1.4" evidence="5"/>
<dbReference type="InterPro" id="IPR049874">
    <property type="entry name" value="ROK_cs"/>
</dbReference>
<dbReference type="RefSeq" id="WP_084439882.1">
    <property type="nucleotide sequence ID" value="NZ_LZYB01000002.1"/>
</dbReference>
<dbReference type="EMBL" id="LZYB01000002">
    <property type="protein sequence ID" value="OBV11750.1"/>
    <property type="molecule type" value="Genomic_DNA"/>
</dbReference>
<sequence>MLGAIEAGGTKFLLAVGPSPDRLTAQTRIPTRDPATTLAEAADWFAAQGALKALGIGSFGPLELDPASPRRGFITNTPKPGWGDCDIAGFFRARLGVPVSIDTDVNAAALAEYASARTQGCRSLAYLTIGTGIGGGLVLDGQPVHGIAHPEMGHIFPRRHSEDRDFSGLCPHHGDCLEGLASGPAIKARWGASLSELADDHPGHGIIADYIAQACHTLFATLAVERVVVGGGVAKTPGLLARIAARTEALAAGYLPGGARHRVVAPAHGDSAGITGAAMLAALAEPALWPEWRESETRPALARCNQDTGKS</sequence>
<dbReference type="InterPro" id="IPR000600">
    <property type="entry name" value="ROK"/>
</dbReference>
<dbReference type="STRING" id="1300349.I603_1193"/>
<dbReference type="Proteomes" id="UP000092484">
    <property type="component" value="Unassembled WGS sequence"/>
</dbReference>
<comment type="cofactor">
    <cofactor evidence="1">
        <name>Mg(2+)</name>
        <dbReference type="ChEBI" id="CHEBI:18420"/>
    </cofactor>
</comment>
<dbReference type="Gene3D" id="3.30.420.40">
    <property type="match status" value="2"/>
</dbReference>
<dbReference type="InterPro" id="IPR051804">
    <property type="entry name" value="Carb_Metab_Reg_Kinase/Isom"/>
</dbReference>
<dbReference type="AlphaFoldDB" id="A0A1A7BKQ4"/>
<evidence type="ECO:0000313" key="7">
    <source>
        <dbReference type="EMBL" id="OBV11750.1"/>
    </source>
</evidence>
<reference evidence="7 8" key="1">
    <citation type="submission" date="2016-06" db="EMBL/GenBank/DDBJ databases">
        <title>Genome sequence of Porphyrobacter dokdonensis DSW-74.</title>
        <authorList>
            <person name="Kim J.F."/>
            <person name="Song J.Y."/>
        </authorList>
    </citation>
    <scope>NUCLEOTIDE SEQUENCE [LARGE SCALE GENOMIC DNA]</scope>
    <source>
        <strain evidence="7 8">DSW-74</strain>
    </source>
</reference>
<keyword evidence="8" id="KW-1185">Reference proteome</keyword>
<gene>
    <name evidence="7" type="ORF">I603_1193</name>
</gene>
<comment type="catalytic activity">
    <reaction evidence="6">
        <text>D-fructose + ATP = D-fructose 6-phosphate + ADP + H(+)</text>
        <dbReference type="Rhea" id="RHEA:16125"/>
        <dbReference type="ChEBI" id="CHEBI:15378"/>
        <dbReference type="ChEBI" id="CHEBI:30616"/>
        <dbReference type="ChEBI" id="CHEBI:37721"/>
        <dbReference type="ChEBI" id="CHEBI:61527"/>
        <dbReference type="ChEBI" id="CHEBI:456216"/>
        <dbReference type="EC" id="2.7.1.4"/>
    </reaction>
</comment>
<keyword evidence="3" id="KW-0862">Zinc</keyword>
<evidence type="ECO:0000256" key="5">
    <source>
        <dbReference type="ARBA" id="ARBA00038887"/>
    </source>
</evidence>
<dbReference type="GO" id="GO:0046872">
    <property type="term" value="F:metal ion binding"/>
    <property type="evidence" value="ECO:0007669"/>
    <property type="project" value="UniProtKB-KW"/>
</dbReference>
<evidence type="ECO:0000256" key="6">
    <source>
        <dbReference type="ARBA" id="ARBA00048451"/>
    </source>
</evidence>
<keyword evidence="7" id="KW-0808">Transferase</keyword>
<accession>A0A1A7BKQ4</accession>